<dbReference type="GO" id="GO:0032259">
    <property type="term" value="P:methylation"/>
    <property type="evidence" value="ECO:0007669"/>
    <property type="project" value="UniProtKB-KW"/>
</dbReference>
<dbReference type="GO" id="GO:0008171">
    <property type="term" value="F:O-methyltransferase activity"/>
    <property type="evidence" value="ECO:0007669"/>
    <property type="project" value="InterPro"/>
</dbReference>
<keyword evidence="2 5" id="KW-0808">Transferase</keyword>
<accession>A0A699J6M5</accession>
<dbReference type="AlphaFoldDB" id="A0A699J6M5"/>
<sequence>HVTGDQEVPKGDTIFTKWILHDWNDDDSTKLLKNRYKACLAHGKAIVLDGILPFMRDTSCSFESTTQMDPLVKAEVCRRKERPYDEFLILAKCVPSLSPSASKSIQCFRILLEIV</sequence>
<reference evidence="5" key="1">
    <citation type="journal article" date="2019" name="Sci. Rep.">
        <title>Draft genome of Tanacetum cinerariifolium, the natural source of mosquito coil.</title>
        <authorList>
            <person name="Yamashiro T."/>
            <person name="Shiraishi A."/>
            <person name="Satake H."/>
            <person name="Nakayama K."/>
        </authorList>
    </citation>
    <scope>NUCLEOTIDE SEQUENCE</scope>
</reference>
<dbReference type="PANTHER" id="PTHR11746">
    <property type="entry name" value="O-METHYLTRANSFERASE"/>
    <property type="match status" value="1"/>
</dbReference>
<dbReference type="PROSITE" id="PS51683">
    <property type="entry name" value="SAM_OMT_II"/>
    <property type="match status" value="1"/>
</dbReference>
<comment type="caution">
    <text evidence="5">The sequence shown here is derived from an EMBL/GenBank/DDBJ whole genome shotgun (WGS) entry which is preliminary data.</text>
</comment>
<dbReference type="InterPro" id="IPR016461">
    <property type="entry name" value="COMT-like"/>
</dbReference>
<organism evidence="5">
    <name type="scientific">Tanacetum cinerariifolium</name>
    <name type="common">Dalmatian daisy</name>
    <name type="synonym">Chrysanthemum cinerariifolium</name>
    <dbReference type="NCBI Taxonomy" id="118510"/>
    <lineage>
        <taxon>Eukaryota</taxon>
        <taxon>Viridiplantae</taxon>
        <taxon>Streptophyta</taxon>
        <taxon>Embryophyta</taxon>
        <taxon>Tracheophyta</taxon>
        <taxon>Spermatophyta</taxon>
        <taxon>Magnoliopsida</taxon>
        <taxon>eudicotyledons</taxon>
        <taxon>Gunneridae</taxon>
        <taxon>Pentapetalae</taxon>
        <taxon>asterids</taxon>
        <taxon>campanulids</taxon>
        <taxon>Asterales</taxon>
        <taxon>Asteraceae</taxon>
        <taxon>Asteroideae</taxon>
        <taxon>Anthemideae</taxon>
        <taxon>Anthemidinae</taxon>
        <taxon>Tanacetum</taxon>
    </lineage>
</organism>
<feature type="non-terminal residue" evidence="5">
    <location>
        <position position="1"/>
    </location>
</feature>
<keyword evidence="1 5" id="KW-0489">Methyltransferase</keyword>
<dbReference type="SUPFAM" id="SSF53335">
    <property type="entry name" value="S-adenosyl-L-methionine-dependent methyltransferases"/>
    <property type="match status" value="1"/>
</dbReference>
<dbReference type="Pfam" id="PF00891">
    <property type="entry name" value="Methyltransf_2"/>
    <property type="match status" value="1"/>
</dbReference>
<dbReference type="Gene3D" id="3.40.50.150">
    <property type="entry name" value="Vaccinia Virus protein VP39"/>
    <property type="match status" value="1"/>
</dbReference>
<proteinExistence type="predicted"/>
<evidence type="ECO:0000256" key="1">
    <source>
        <dbReference type="ARBA" id="ARBA00022603"/>
    </source>
</evidence>
<dbReference type="InterPro" id="IPR029063">
    <property type="entry name" value="SAM-dependent_MTases_sf"/>
</dbReference>
<dbReference type="InterPro" id="IPR001077">
    <property type="entry name" value="COMT_C"/>
</dbReference>
<protein>
    <submittedName>
        <fullName evidence="5">Caffeic acid 3-O-methyltransferase-like</fullName>
    </submittedName>
</protein>
<evidence type="ECO:0000313" key="5">
    <source>
        <dbReference type="EMBL" id="GFA14393.1"/>
    </source>
</evidence>
<name>A0A699J6M5_TANCI</name>
<keyword evidence="3" id="KW-0949">S-adenosyl-L-methionine</keyword>
<evidence type="ECO:0000256" key="3">
    <source>
        <dbReference type="ARBA" id="ARBA00022691"/>
    </source>
</evidence>
<dbReference type="EMBL" id="BKCJ010375702">
    <property type="protein sequence ID" value="GFA14393.1"/>
    <property type="molecule type" value="Genomic_DNA"/>
</dbReference>
<gene>
    <name evidence="5" type="ORF">Tci_586365</name>
</gene>
<feature type="domain" description="O-methyltransferase C-terminal" evidence="4">
    <location>
        <begin position="5"/>
        <end position="88"/>
    </location>
</feature>
<evidence type="ECO:0000256" key="2">
    <source>
        <dbReference type="ARBA" id="ARBA00022679"/>
    </source>
</evidence>
<evidence type="ECO:0000259" key="4">
    <source>
        <dbReference type="Pfam" id="PF00891"/>
    </source>
</evidence>